<evidence type="ECO:0000256" key="8">
    <source>
        <dbReference type="ARBA" id="ARBA00023136"/>
    </source>
</evidence>
<evidence type="ECO:0000256" key="3">
    <source>
        <dbReference type="ARBA" id="ARBA00022448"/>
    </source>
</evidence>
<evidence type="ECO:0000256" key="2">
    <source>
        <dbReference type="ARBA" id="ARBA00006375"/>
    </source>
</evidence>
<feature type="repeat" description="Solcar" evidence="9">
    <location>
        <begin position="113"/>
        <end position="227"/>
    </location>
</feature>
<dbReference type="Pfam" id="PF00153">
    <property type="entry name" value="Mito_carr"/>
    <property type="match status" value="2"/>
</dbReference>
<comment type="subcellular location">
    <subcellularLocation>
        <location evidence="1">Mitochondrion membrane</location>
        <topology evidence="1">Multi-pass membrane protein</topology>
    </subcellularLocation>
</comment>
<keyword evidence="6" id="KW-1133">Transmembrane helix</keyword>
<dbReference type="SUPFAM" id="SSF103506">
    <property type="entry name" value="Mitochondrial carrier"/>
    <property type="match status" value="1"/>
</dbReference>
<dbReference type="GO" id="GO:0031966">
    <property type="term" value="C:mitochondrial membrane"/>
    <property type="evidence" value="ECO:0007669"/>
    <property type="project" value="UniProtKB-SubCell"/>
</dbReference>
<dbReference type="EMBL" id="JADGJW010000624">
    <property type="protein sequence ID" value="KAJ3214401.1"/>
    <property type="molecule type" value="Genomic_DNA"/>
</dbReference>
<dbReference type="AlphaFoldDB" id="A0AAD5TXL4"/>
<feature type="repeat" description="Solcar" evidence="9">
    <location>
        <begin position="235"/>
        <end position="284"/>
    </location>
</feature>
<keyword evidence="4 9" id="KW-0812">Transmembrane</keyword>
<dbReference type="PROSITE" id="PS50920">
    <property type="entry name" value="SOLCAR"/>
    <property type="match status" value="3"/>
</dbReference>
<name>A0AAD5TXL4_9FUNG</name>
<dbReference type="InterPro" id="IPR018108">
    <property type="entry name" value="MCP_transmembrane"/>
</dbReference>
<gene>
    <name evidence="11" type="ORF">HK099_006893</name>
</gene>
<feature type="repeat" description="Solcar" evidence="9">
    <location>
        <begin position="18"/>
        <end position="97"/>
    </location>
</feature>
<feature type="non-terminal residue" evidence="11">
    <location>
        <position position="284"/>
    </location>
</feature>
<evidence type="ECO:0008006" key="13">
    <source>
        <dbReference type="Google" id="ProtNLM"/>
    </source>
</evidence>
<dbReference type="InterPro" id="IPR050567">
    <property type="entry name" value="Mitochondrial_Carrier"/>
</dbReference>
<protein>
    <recommendedName>
        <fullName evidence="13">Mitochondrial carrier</fullName>
    </recommendedName>
</protein>
<keyword evidence="3 10" id="KW-0813">Transport</keyword>
<evidence type="ECO:0000256" key="6">
    <source>
        <dbReference type="ARBA" id="ARBA00022989"/>
    </source>
</evidence>
<evidence type="ECO:0000256" key="7">
    <source>
        <dbReference type="ARBA" id="ARBA00023128"/>
    </source>
</evidence>
<dbReference type="PANTHER" id="PTHR45624:SF9">
    <property type="entry name" value="CARRIER PROTEIN, PUTATIVE (AFU_ORTHOLOGUE AFUA_4G06390)-RELATED"/>
    <property type="match status" value="1"/>
</dbReference>
<keyword evidence="7" id="KW-0496">Mitochondrion</keyword>
<reference evidence="11" key="1">
    <citation type="submission" date="2020-05" db="EMBL/GenBank/DDBJ databases">
        <title>Phylogenomic resolution of chytrid fungi.</title>
        <authorList>
            <person name="Stajich J.E."/>
            <person name="Amses K."/>
            <person name="Simmons R."/>
            <person name="Seto K."/>
            <person name="Myers J."/>
            <person name="Bonds A."/>
            <person name="Quandt C.A."/>
            <person name="Barry K."/>
            <person name="Liu P."/>
            <person name="Grigoriev I."/>
            <person name="Longcore J.E."/>
            <person name="James T.Y."/>
        </authorList>
    </citation>
    <scope>NUCLEOTIDE SEQUENCE</scope>
    <source>
        <strain evidence="11">JEL0476</strain>
    </source>
</reference>
<keyword evidence="5" id="KW-0677">Repeat</keyword>
<accession>A0AAD5TXL4</accession>
<evidence type="ECO:0000313" key="11">
    <source>
        <dbReference type="EMBL" id="KAJ3214401.1"/>
    </source>
</evidence>
<keyword evidence="12" id="KW-1185">Reference proteome</keyword>
<dbReference type="Proteomes" id="UP001211065">
    <property type="component" value="Unassembled WGS sequence"/>
</dbReference>
<evidence type="ECO:0000256" key="4">
    <source>
        <dbReference type="ARBA" id="ARBA00022692"/>
    </source>
</evidence>
<organism evidence="11 12">
    <name type="scientific">Clydaea vesicula</name>
    <dbReference type="NCBI Taxonomy" id="447962"/>
    <lineage>
        <taxon>Eukaryota</taxon>
        <taxon>Fungi</taxon>
        <taxon>Fungi incertae sedis</taxon>
        <taxon>Chytridiomycota</taxon>
        <taxon>Chytridiomycota incertae sedis</taxon>
        <taxon>Chytridiomycetes</taxon>
        <taxon>Lobulomycetales</taxon>
        <taxon>Lobulomycetaceae</taxon>
        <taxon>Clydaea</taxon>
    </lineage>
</organism>
<evidence type="ECO:0000256" key="1">
    <source>
        <dbReference type="ARBA" id="ARBA00004225"/>
    </source>
</evidence>
<sequence length="284" mass="31310">MNEPNPFILYSKNFVSSNPVAISATAAAVSSVLFGYPFDTVKTKMQAYKYSSTLNCIKQTYNGEGIAGFFRGVFPVLFSASVFRSISFTIYTRTKEFSMQTLNKSTNLSVLSKISLSSLSSGLFSGTVISCLNAPIEFVKIQKQLERIYPANVNSFGENITSSLETDAKGIRRNLGLSNNTTTYQWVVKIFQKRGLFGLYYGAHLHIFRDALGSSLYFCGYEITKYALTPSGERPSSITTLLAGGFAGSSCWLILFPIDLVKSNIQKEALSSSPKYTSARHFVK</sequence>
<evidence type="ECO:0000256" key="9">
    <source>
        <dbReference type="PROSITE-ProRule" id="PRU00282"/>
    </source>
</evidence>
<evidence type="ECO:0000256" key="5">
    <source>
        <dbReference type="ARBA" id="ARBA00022737"/>
    </source>
</evidence>
<keyword evidence="8 9" id="KW-0472">Membrane</keyword>
<dbReference type="PANTHER" id="PTHR45624">
    <property type="entry name" value="MITOCHONDRIAL BASIC AMINO ACIDS TRANSPORTER-RELATED"/>
    <property type="match status" value="1"/>
</dbReference>
<evidence type="ECO:0000256" key="10">
    <source>
        <dbReference type="RuleBase" id="RU000488"/>
    </source>
</evidence>
<dbReference type="InterPro" id="IPR023395">
    <property type="entry name" value="MCP_dom_sf"/>
</dbReference>
<proteinExistence type="inferred from homology"/>
<dbReference type="Gene3D" id="1.50.40.10">
    <property type="entry name" value="Mitochondrial carrier domain"/>
    <property type="match status" value="1"/>
</dbReference>
<comment type="caution">
    <text evidence="11">The sequence shown here is derived from an EMBL/GenBank/DDBJ whole genome shotgun (WGS) entry which is preliminary data.</text>
</comment>
<dbReference type="GO" id="GO:0022857">
    <property type="term" value="F:transmembrane transporter activity"/>
    <property type="evidence" value="ECO:0007669"/>
    <property type="project" value="TreeGrafter"/>
</dbReference>
<comment type="similarity">
    <text evidence="2 10">Belongs to the mitochondrial carrier (TC 2.A.29) family.</text>
</comment>
<evidence type="ECO:0000313" key="12">
    <source>
        <dbReference type="Proteomes" id="UP001211065"/>
    </source>
</evidence>